<feature type="domain" description="Enoyl reductase (ER)" evidence="1">
    <location>
        <begin position="51"/>
        <end position="371"/>
    </location>
</feature>
<evidence type="ECO:0000259" key="1">
    <source>
        <dbReference type="SMART" id="SM00829"/>
    </source>
</evidence>
<dbReference type="PANTHER" id="PTHR43677:SF4">
    <property type="entry name" value="QUINONE OXIDOREDUCTASE-LIKE PROTEIN 2"/>
    <property type="match status" value="1"/>
</dbReference>
<dbReference type="PROSITE" id="PS01162">
    <property type="entry name" value="QOR_ZETA_CRYSTAL"/>
    <property type="match status" value="1"/>
</dbReference>
<protein>
    <recommendedName>
        <fullName evidence="1">Enoyl reductase (ER) domain-containing protein</fullName>
    </recommendedName>
</protein>
<dbReference type="SUPFAM" id="SSF50129">
    <property type="entry name" value="GroES-like"/>
    <property type="match status" value="1"/>
</dbReference>
<dbReference type="Pfam" id="PF08240">
    <property type="entry name" value="ADH_N"/>
    <property type="match status" value="1"/>
</dbReference>
<dbReference type="InterPro" id="IPR011032">
    <property type="entry name" value="GroES-like_sf"/>
</dbReference>
<dbReference type="GO" id="GO:0008270">
    <property type="term" value="F:zinc ion binding"/>
    <property type="evidence" value="ECO:0007669"/>
    <property type="project" value="InterPro"/>
</dbReference>
<organism evidence="2 3">
    <name type="scientific">Hortaea werneckii</name>
    <name type="common">Black yeast</name>
    <name type="synonym">Cladosporium werneckii</name>
    <dbReference type="NCBI Taxonomy" id="91943"/>
    <lineage>
        <taxon>Eukaryota</taxon>
        <taxon>Fungi</taxon>
        <taxon>Dikarya</taxon>
        <taxon>Ascomycota</taxon>
        <taxon>Pezizomycotina</taxon>
        <taxon>Dothideomycetes</taxon>
        <taxon>Dothideomycetidae</taxon>
        <taxon>Mycosphaerellales</taxon>
        <taxon>Teratosphaeriaceae</taxon>
        <taxon>Hortaea</taxon>
    </lineage>
</organism>
<dbReference type="InterPro" id="IPR013149">
    <property type="entry name" value="ADH-like_C"/>
</dbReference>
<dbReference type="Gene3D" id="3.40.50.720">
    <property type="entry name" value="NAD(P)-binding Rossmann-like Domain"/>
    <property type="match status" value="1"/>
</dbReference>
<dbReference type="InterPro" id="IPR013154">
    <property type="entry name" value="ADH-like_N"/>
</dbReference>
<proteinExistence type="predicted"/>
<dbReference type="GO" id="GO:0016491">
    <property type="term" value="F:oxidoreductase activity"/>
    <property type="evidence" value="ECO:0007669"/>
    <property type="project" value="InterPro"/>
</dbReference>
<dbReference type="Pfam" id="PF00107">
    <property type="entry name" value="ADH_zinc_N"/>
    <property type="match status" value="1"/>
</dbReference>
<comment type="caution">
    <text evidence="2">The sequence shown here is derived from an EMBL/GenBank/DDBJ whole genome shotgun (WGS) entry which is preliminary data.</text>
</comment>
<reference evidence="2 3" key="1">
    <citation type="journal article" date="2018" name="BMC Genomics">
        <title>Genomic evidence for intraspecific hybridization in a clonal and extremely halotolerant yeast.</title>
        <authorList>
            <person name="Gostincar C."/>
            <person name="Stajich J.E."/>
            <person name="Zupancic J."/>
            <person name="Zalar P."/>
            <person name="Gunde-Cimerman N."/>
        </authorList>
    </citation>
    <scope>NUCLEOTIDE SEQUENCE [LARGE SCALE GENOMIC DNA]</scope>
    <source>
        <strain evidence="2 3">EXF-6669</strain>
    </source>
</reference>
<dbReference type="AlphaFoldDB" id="A0A3M6Y9W0"/>
<accession>A0A3M6Y9W0</accession>
<dbReference type="VEuPathDB" id="FungiDB:BTJ68_01172"/>
<evidence type="ECO:0000313" key="3">
    <source>
        <dbReference type="Proteomes" id="UP000271337"/>
    </source>
</evidence>
<name>A0A3M6Y9W0_HORWE</name>
<dbReference type="InterPro" id="IPR051397">
    <property type="entry name" value="Zn-ADH-like_protein"/>
</dbReference>
<dbReference type="InterPro" id="IPR036291">
    <property type="entry name" value="NAD(P)-bd_dom_sf"/>
</dbReference>
<dbReference type="Gene3D" id="3.90.180.10">
    <property type="entry name" value="Medium-chain alcohol dehydrogenases, catalytic domain"/>
    <property type="match status" value="1"/>
</dbReference>
<dbReference type="InterPro" id="IPR020843">
    <property type="entry name" value="ER"/>
</dbReference>
<dbReference type="OrthoDB" id="10257049at2759"/>
<dbReference type="SMART" id="SM00829">
    <property type="entry name" value="PKS_ER"/>
    <property type="match status" value="1"/>
</dbReference>
<dbReference type="GO" id="GO:0005739">
    <property type="term" value="C:mitochondrion"/>
    <property type="evidence" value="ECO:0007669"/>
    <property type="project" value="TreeGrafter"/>
</dbReference>
<dbReference type="InterPro" id="IPR002364">
    <property type="entry name" value="Quin_OxRdtase/zeta-crystal_CS"/>
</dbReference>
<dbReference type="SUPFAM" id="SSF51735">
    <property type="entry name" value="NAD(P)-binding Rossmann-fold domains"/>
    <property type="match status" value="1"/>
</dbReference>
<dbReference type="Proteomes" id="UP000271337">
    <property type="component" value="Unassembled WGS sequence"/>
</dbReference>
<evidence type="ECO:0000313" key="2">
    <source>
        <dbReference type="EMBL" id="RMX99837.1"/>
    </source>
</evidence>
<dbReference type="EMBL" id="QWIL01001766">
    <property type="protein sequence ID" value="RMX99837.1"/>
    <property type="molecule type" value="Genomic_DNA"/>
</dbReference>
<sequence>MMLPYPVGSGMNRQGFPPTSLNLGLLTINLSSRVGGISIKMKGIQIAQYVSGPQDMKVTELADPVPNPDQYTIAIHATACNFYDLLQIRGKYQHQPPLPWVSGSEFSGTIIATPSSPSPKQGGQWKYKKGDKVFGAAQGGYAEKVCALEQQLRPVPKGWDFFEAAGLFVTMPTSYAGLVTRCNLKKGDWVLVHAAAGGVGLAAVQIAKALGATVVATAGTQHKLDVAKRFGADHLIDYRDESWPQKVKALTPKGRGVDIVYDPVGLIDKSTKCIAWNGRLLVVGFAGGPIEKVATNKMLLKNISVVGLHWGAYAQNEPERVVEVWDRLFELFESKKVRGTNFLDKEFVGLEKVPEALKALGERDTWGKVVVKVPQGGQAKL</sequence>
<dbReference type="CDD" id="cd08241">
    <property type="entry name" value="QOR1"/>
    <property type="match status" value="1"/>
</dbReference>
<dbReference type="PANTHER" id="PTHR43677">
    <property type="entry name" value="SHORT-CHAIN DEHYDROGENASE/REDUCTASE"/>
    <property type="match status" value="1"/>
</dbReference>
<gene>
    <name evidence="2" type="ORF">D0867_11951</name>
</gene>